<dbReference type="InterPro" id="IPR000086">
    <property type="entry name" value="NUDIX_hydrolase_dom"/>
</dbReference>
<dbReference type="InterPro" id="IPR015797">
    <property type="entry name" value="NUDIX_hydrolase-like_dom_sf"/>
</dbReference>
<evidence type="ECO:0000313" key="5">
    <source>
        <dbReference type="Proteomes" id="UP000199681"/>
    </source>
</evidence>
<dbReference type="PANTHER" id="PTHR21340:SF0">
    <property type="entry name" value="BIS(5'-NUCLEOSYL)-TETRAPHOSPHATASE [ASYMMETRICAL]"/>
    <property type="match status" value="1"/>
</dbReference>
<dbReference type="RefSeq" id="WP_092451131.1">
    <property type="nucleotide sequence ID" value="NZ_BKAC01000011.1"/>
</dbReference>
<evidence type="ECO:0000259" key="2">
    <source>
        <dbReference type="PROSITE" id="PS51462"/>
    </source>
</evidence>
<dbReference type="AlphaFoldDB" id="A0A1I3CAF8"/>
<evidence type="ECO:0000313" key="4">
    <source>
        <dbReference type="EMBL" id="TFB83327.1"/>
    </source>
</evidence>
<dbReference type="GO" id="GO:0004081">
    <property type="term" value="F:bis(5'-nucleosyl)-tetraphosphatase (asymmetrical) activity"/>
    <property type="evidence" value="ECO:0007669"/>
    <property type="project" value="TreeGrafter"/>
</dbReference>
<dbReference type="STRING" id="995038.SAMN05216274_11286"/>
<dbReference type="Proteomes" id="UP000297963">
    <property type="component" value="Unassembled WGS sequence"/>
</dbReference>
<dbReference type="SUPFAM" id="SSF55811">
    <property type="entry name" value="Nudix"/>
    <property type="match status" value="1"/>
</dbReference>
<evidence type="ECO:0000313" key="6">
    <source>
        <dbReference type="Proteomes" id="UP000297963"/>
    </source>
</evidence>
<evidence type="ECO:0000313" key="3">
    <source>
        <dbReference type="EMBL" id="SFH71149.1"/>
    </source>
</evidence>
<feature type="domain" description="Nudix hydrolase" evidence="2">
    <location>
        <begin position="10"/>
        <end position="142"/>
    </location>
</feature>
<dbReference type="CDD" id="cd03673">
    <property type="entry name" value="NUDIX_Ap6A_hydrolase"/>
    <property type="match status" value="1"/>
</dbReference>
<accession>A0A1I3CAF8</accession>
<dbReference type="EMBL" id="FOPW01000012">
    <property type="protein sequence ID" value="SFH71149.1"/>
    <property type="molecule type" value="Genomic_DNA"/>
</dbReference>
<name>A0A1I3CAF8_9MICO</name>
<dbReference type="EMBL" id="SOFE01000022">
    <property type="protein sequence ID" value="TFB83327.1"/>
    <property type="molecule type" value="Genomic_DNA"/>
</dbReference>
<dbReference type="PROSITE" id="PS51462">
    <property type="entry name" value="NUDIX"/>
    <property type="match status" value="1"/>
</dbReference>
<dbReference type="SUPFAM" id="SSF53254">
    <property type="entry name" value="Phosphoglycerate mutase-like"/>
    <property type="match status" value="1"/>
</dbReference>
<dbReference type="InterPro" id="IPR013078">
    <property type="entry name" value="His_Pase_superF_clade-1"/>
</dbReference>
<proteinExistence type="predicted"/>
<dbReference type="Gene3D" id="3.40.50.1240">
    <property type="entry name" value="Phosphoglycerate mutase-like"/>
    <property type="match status" value="1"/>
</dbReference>
<protein>
    <submittedName>
        <fullName evidence="3">8-oxo-dGTP diphosphatase</fullName>
    </submittedName>
    <submittedName>
        <fullName evidence="4">NUDIX hydrolase</fullName>
    </submittedName>
</protein>
<organism evidence="4 6">
    <name type="scientific">Cryobacterium levicorallinum</name>
    <dbReference type="NCBI Taxonomy" id="995038"/>
    <lineage>
        <taxon>Bacteria</taxon>
        <taxon>Bacillati</taxon>
        <taxon>Actinomycetota</taxon>
        <taxon>Actinomycetes</taxon>
        <taxon>Micrococcales</taxon>
        <taxon>Microbacteriaceae</taxon>
        <taxon>Cryobacterium</taxon>
    </lineage>
</organism>
<reference evidence="4 6" key="2">
    <citation type="submission" date="2019-03" db="EMBL/GenBank/DDBJ databases">
        <title>Genomics of glacier-inhabiting Cryobacterium strains.</title>
        <authorList>
            <person name="Liu Q."/>
            <person name="Xin Y.-H."/>
        </authorList>
    </citation>
    <scope>NUCLEOTIDE SEQUENCE [LARGE SCALE GENOMIC DNA]</scope>
    <source>
        <strain evidence="4 6">Hh34</strain>
    </source>
</reference>
<dbReference type="InterPro" id="IPR020084">
    <property type="entry name" value="NUDIX_hydrolase_CS"/>
</dbReference>
<reference evidence="3 5" key="1">
    <citation type="submission" date="2016-10" db="EMBL/GenBank/DDBJ databases">
        <authorList>
            <person name="Varghese N."/>
            <person name="Submissions S."/>
        </authorList>
    </citation>
    <scope>NUCLEOTIDE SEQUENCE [LARGE SCALE GENOMIC DNA]</scope>
    <source>
        <strain evidence="3 5">GMCC 1.11211</strain>
    </source>
</reference>
<dbReference type="PANTHER" id="PTHR21340">
    <property type="entry name" value="DIADENOSINE 5,5-P1,P4-TETRAPHOSPHATE PYROPHOSPHOHYDROLASE MUTT"/>
    <property type="match status" value="1"/>
</dbReference>
<sequence>MAVKTTDPNVYAAGAVCWRLIDGRMHVLLIHRTVHGDVTIPKGKVDPGESLPRTAVREVAEETGLDVALGVPLGVSHYDMPDGRTKIVHYWAAEITPDAIARSTFVPNGEVAAIEWVTIKKARSYLSYPADVEILETFSALVESGVTRTFALIALRHGKAAPRTGAGPDARRPLTARGVTQATDLVATITAWRPLRIISSTAVRCVTTVAPLAAATGIPIKQTDLICQDALESGEADVRSIVGKRVRSRKTAVLCSHGPVLPEIMREIALATGSQPTTALFDAADLDTGGFSIVHLSSENPAAGILAIETFRATA</sequence>
<dbReference type="Proteomes" id="UP000199681">
    <property type="component" value="Unassembled WGS sequence"/>
</dbReference>
<dbReference type="GO" id="GO:0006754">
    <property type="term" value="P:ATP biosynthetic process"/>
    <property type="evidence" value="ECO:0007669"/>
    <property type="project" value="TreeGrafter"/>
</dbReference>
<dbReference type="SMART" id="SM00855">
    <property type="entry name" value="PGAM"/>
    <property type="match status" value="1"/>
</dbReference>
<dbReference type="PROSITE" id="PS00893">
    <property type="entry name" value="NUDIX_BOX"/>
    <property type="match status" value="1"/>
</dbReference>
<dbReference type="Pfam" id="PF00300">
    <property type="entry name" value="His_Phos_1"/>
    <property type="match status" value="1"/>
</dbReference>
<dbReference type="InterPro" id="IPR029033">
    <property type="entry name" value="His_PPase_superfam"/>
</dbReference>
<dbReference type="InterPro" id="IPR051325">
    <property type="entry name" value="Nudix_hydrolase_domain"/>
</dbReference>
<keyword evidence="5" id="KW-1185">Reference proteome</keyword>
<dbReference type="GO" id="GO:0006167">
    <property type="term" value="P:AMP biosynthetic process"/>
    <property type="evidence" value="ECO:0007669"/>
    <property type="project" value="TreeGrafter"/>
</dbReference>
<gene>
    <name evidence="4" type="ORF">E3O11_10805</name>
    <name evidence="3" type="ORF">SAMN05216274_11286</name>
</gene>
<comment type="caution">
    <text evidence="4">The sequence shown here is derived from an EMBL/GenBank/DDBJ whole genome shotgun (WGS) entry which is preliminary data.</text>
</comment>
<dbReference type="Pfam" id="PF00293">
    <property type="entry name" value="NUDIX"/>
    <property type="match status" value="1"/>
</dbReference>
<dbReference type="Gene3D" id="3.90.79.10">
    <property type="entry name" value="Nucleoside Triphosphate Pyrophosphohydrolase"/>
    <property type="match status" value="1"/>
</dbReference>
<evidence type="ECO:0000256" key="1">
    <source>
        <dbReference type="ARBA" id="ARBA00022801"/>
    </source>
</evidence>
<keyword evidence="1 4" id="KW-0378">Hydrolase</keyword>